<evidence type="ECO:0000259" key="1">
    <source>
        <dbReference type="SMART" id="SM00849"/>
    </source>
</evidence>
<dbReference type="EMBL" id="FOMD01000002">
    <property type="protein sequence ID" value="SFC99880.1"/>
    <property type="molecule type" value="Genomic_DNA"/>
</dbReference>
<proteinExistence type="predicted"/>
<dbReference type="InterPro" id="IPR050114">
    <property type="entry name" value="UPF0173_UPF0282_UlaG_hydrolase"/>
</dbReference>
<dbReference type="InterPro" id="IPR036866">
    <property type="entry name" value="RibonucZ/Hydroxyglut_hydro"/>
</dbReference>
<dbReference type="RefSeq" id="WP_229827686.1">
    <property type="nucleotide sequence ID" value="NZ_BNAC01000004.1"/>
</dbReference>
<keyword evidence="3" id="KW-1185">Reference proteome</keyword>
<dbReference type="PANTHER" id="PTHR43546">
    <property type="entry name" value="UPF0173 METAL-DEPENDENT HYDROLASE MJ1163-RELATED"/>
    <property type="match status" value="1"/>
</dbReference>
<name>A0A1I1P1N6_9ACTN</name>
<dbReference type="AlphaFoldDB" id="A0A1I1P1N6"/>
<dbReference type="PANTHER" id="PTHR43546:SF3">
    <property type="entry name" value="UPF0173 METAL-DEPENDENT HYDROLASE MJ1163"/>
    <property type="match status" value="1"/>
</dbReference>
<dbReference type="SUPFAM" id="SSF56281">
    <property type="entry name" value="Metallo-hydrolase/oxidoreductase"/>
    <property type="match status" value="1"/>
</dbReference>
<feature type="domain" description="Metallo-beta-lactamase" evidence="1">
    <location>
        <begin position="7"/>
        <end position="203"/>
    </location>
</feature>
<evidence type="ECO:0000313" key="2">
    <source>
        <dbReference type="EMBL" id="SFC99880.1"/>
    </source>
</evidence>
<gene>
    <name evidence="2" type="ORF">SAMN05661030_2229</name>
</gene>
<dbReference type="Pfam" id="PF12706">
    <property type="entry name" value="Lactamase_B_2"/>
    <property type="match status" value="1"/>
</dbReference>
<sequence>MSLTFLGHSTVRVELAGRTVLTDPLLTGRVGPLRRVVPPPAPATWAGVDLVLLSHLHGDHTHLPSLRLLGTGTRVVVPPGGGAWLRGHGFTAVEELAPGETLTDGGLTVRGVEAVHSGHRWGPRSTRGPDAVAMGHLVSGDGRTVYAAGDTDVFPAMTDLAPVDVALLPVWGWGLTLGPGHMDPAGAALACSLLRPAVAVPVHWGTLALPGVAGTGRMRSLLVDPPRRFAADVAAAGLPTRVLVTEPGSEVEL</sequence>
<dbReference type="Proteomes" id="UP000199022">
    <property type="component" value="Unassembled WGS sequence"/>
</dbReference>
<evidence type="ECO:0000313" key="3">
    <source>
        <dbReference type="Proteomes" id="UP000199022"/>
    </source>
</evidence>
<dbReference type="InterPro" id="IPR001279">
    <property type="entry name" value="Metallo-B-lactamas"/>
</dbReference>
<protein>
    <submittedName>
        <fullName evidence="2">L-ascorbate metabolism protein UlaG, beta-lactamase superfamily</fullName>
    </submittedName>
</protein>
<accession>A0A1I1P1N6</accession>
<dbReference type="Gene3D" id="3.60.15.10">
    <property type="entry name" value="Ribonuclease Z/Hydroxyacylglutathione hydrolase-like"/>
    <property type="match status" value="1"/>
</dbReference>
<dbReference type="STRING" id="1225127.SAMN05661030_2229"/>
<organism evidence="2 3">
    <name type="scientific">Klenkia taihuensis</name>
    <dbReference type="NCBI Taxonomy" id="1225127"/>
    <lineage>
        <taxon>Bacteria</taxon>
        <taxon>Bacillati</taxon>
        <taxon>Actinomycetota</taxon>
        <taxon>Actinomycetes</taxon>
        <taxon>Geodermatophilales</taxon>
        <taxon>Geodermatophilaceae</taxon>
        <taxon>Klenkia</taxon>
    </lineage>
</organism>
<dbReference type="SMART" id="SM00849">
    <property type="entry name" value="Lactamase_B"/>
    <property type="match status" value="1"/>
</dbReference>
<reference evidence="3" key="1">
    <citation type="submission" date="2016-10" db="EMBL/GenBank/DDBJ databases">
        <authorList>
            <person name="Varghese N."/>
            <person name="Submissions S."/>
        </authorList>
    </citation>
    <scope>NUCLEOTIDE SEQUENCE [LARGE SCALE GENOMIC DNA]</scope>
    <source>
        <strain evidence="3">DSM 45962</strain>
    </source>
</reference>